<dbReference type="InterPro" id="IPR001387">
    <property type="entry name" value="Cro/C1-type_HTH"/>
</dbReference>
<dbReference type="Gene3D" id="1.10.260.40">
    <property type="entry name" value="lambda repressor-like DNA-binding domains"/>
    <property type="match status" value="1"/>
</dbReference>
<dbReference type="Proteomes" id="UP001314181">
    <property type="component" value="Unassembled WGS sequence"/>
</dbReference>
<proteinExistence type="predicted"/>
<dbReference type="PANTHER" id="PTHR46558">
    <property type="entry name" value="TRACRIPTIONAL REGULATORY PROTEIN-RELATED-RELATED"/>
    <property type="match status" value="1"/>
</dbReference>
<dbReference type="SMART" id="SM00530">
    <property type="entry name" value="HTH_XRE"/>
    <property type="match status" value="1"/>
</dbReference>
<evidence type="ECO:0000313" key="3">
    <source>
        <dbReference type="EMBL" id="CAK8162926.1"/>
    </source>
</evidence>
<accession>A0ABM9N7Z7</accession>
<keyword evidence="1" id="KW-0238">DNA-binding</keyword>
<evidence type="ECO:0000259" key="2">
    <source>
        <dbReference type="PROSITE" id="PS50943"/>
    </source>
</evidence>
<dbReference type="InterPro" id="IPR010982">
    <property type="entry name" value="Lambda_DNA-bd_dom_sf"/>
</dbReference>
<reference evidence="3 4" key="1">
    <citation type="submission" date="2024-01" db="EMBL/GenBank/DDBJ databases">
        <authorList>
            <person name="Kunselman E."/>
        </authorList>
    </citation>
    <scope>NUCLEOTIDE SEQUENCE [LARGE SCALE GENOMIC DNA]</scope>
    <source>
        <strain evidence="3">2 abalone samples</strain>
    </source>
</reference>
<dbReference type="SUPFAM" id="SSF47413">
    <property type="entry name" value="lambda repressor-like DNA-binding domains"/>
    <property type="match status" value="1"/>
</dbReference>
<dbReference type="CDD" id="cd00093">
    <property type="entry name" value="HTH_XRE"/>
    <property type="match status" value="1"/>
</dbReference>
<dbReference type="EMBL" id="CAWVOK010000018">
    <property type="protein sequence ID" value="CAK8162926.1"/>
    <property type="molecule type" value="Genomic_DNA"/>
</dbReference>
<protein>
    <submittedName>
        <fullName evidence="3">Uncharacterized HTH-type transcriptional regulator R00410</fullName>
    </submittedName>
</protein>
<name>A0ABM9N7Z7_9RICK</name>
<evidence type="ECO:0000256" key="1">
    <source>
        <dbReference type="ARBA" id="ARBA00023125"/>
    </source>
</evidence>
<gene>
    <name evidence="3" type="ORF">CAXC1_260024</name>
</gene>
<dbReference type="RefSeq" id="WP_338363934.1">
    <property type="nucleotide sequence ID" value="NZ_CAWVOK010000018.1"/>
</dbReference>
<sequence length="152" mass="17443">MPHPIDLHAGKQLRTIRLVRNLTQEDLGKKVNITTQQIQKYEKGQNRISASRLYEFSVVLNVSIDYFFKNITDEPQLKDDILTHAIQNDDLKSPSMAMFSENSESFINALNVNPIENKVAGRLLHSFFSIKEHHIKEKILQLVKALAKETNS</sequence>
<evidence type="ECO:0000313" key="4">
    <source>
        <dbReference type="Proteomes" id="UP001314181"/>
    </source>
</evidence>
<comment type="caution">
    <text evidence="3">The sequence shown here is derived from an EMBL/GenBank/DDBJ whole genome shotgun (WGS) entry which is preliminary data.</text>
</comment>
<dbReference type="PANTHER" id="PTHR46558:SF11">
    <property type="entry name" value="HTH-TYPE TRANSCRIPTIONAL REGULATOR XRE"/>
    <property type="match status" value="1"/>
</dbReference>
<feature type="domain" description="HTH cro/C1-type" evidence="2">
    <location>
        <begin position="13"/>
        <end position="67"/>
    </location>
</feature>
<dbReference type="PROSITE" id="PS50943">
    <property type="entry name" value="HTH_CROC1"/>
    <property type="match status" value="1"/>
</dbReference>
<organism evidence="3 4">
    <name type="scientific">Candidatus Xenohaliotis californiensis</name>
    <dbReference type="NCBI Taxonomy" id="84677"/>
    <lineage>
        <taxon>Bacteria</taxon>
        <taxon>Pseudomonadati</taxon>
        <taxon>Pseudomonadota</taxon>
        <taxon>Alphaproteobacteria</taxon>
        <taxon>Rickettsiales</taxon>
        <taxon>Anaplasmataceae</taxon>
        <taxon>Candidatus Xenohaliotis</taxon>
    </lineage>
</organism>
<dbReference type="Pfam" id="PF01381">
    <property type="entry name" value="HTH_3"/>
    <property type="match status" value="1"/>
</dbReference>
<keyword evidence="4" id="KW-1185">Reference proteome</keyword>